<organism evidence="1 2">
    <name type="scientific">Thioclava dalianensis</name>
    <dbReference type="NCBI Taxonomy" id="1185766"/>
    <lineage>
        <taxon>Bacteria</taxon>
        <taxon>Pseudomonadati</taxon>
        <taxon>Pseudomonadota</taxon>
        <taxon>Alphaproteobacteria</taxon>
        <taxon>Rhodobacterales</taxon>
        <taxon>Paracoccaceae</taxon>
        <taxon>Thioclava</taxon>
    </lineage>
</organism>
<dbReference type="AlphaFoldDB" id="A0A074TNN3"/>
<dbReference type="RefSeq" id="WP_038060647.1">
    <property type="nucleotide sequence ID" value="NZ_FOVB01000008.1"/>
</dbReference>
<evidence type="ECO:0000313" key="1">
    <source>
        <dbReference type="EMBL" id="KEP71745.1"/>
    </source>
</evidence>
<proteinExistence type="predicted"/>
<protein>
    <submittedName>
        <fullName evidence="1">Uncharacterized protein</fullName>
    </submittedName>
</protein>
<accession>A0A074TNN3</accession>
<evidence type="ECO:0000313" key="2">
    <source>
        <dbReference type="Proteomes" id="UP000027725"/>
    </source>
</evidence>
<keyword evidence="2" id="KW-1185">Reference proteome</keyword>
<sequence length="80" mass="9049">MPYQTIDDHTQIKPGDMLEYRCPRFGLVTQWKVAGIHLGALHVESMIEVQPLTNKPAVGNEKMMVPEKMTRGLTIIRAES</sequence>
<comment type="caution">
    <text evidence="1">The sequence shown here is derived from an EMBL/GenBank/DDBJ whole genome shotgun (WGS) entry which is preliminary data.</text>
</comment>
<dbReference type="STRING" id="1185766.SAMN05216224_10870"/>
<dbReference type="EMBL" id="JHEH01000001">
    <property type="protein sequence ID" value="KEP71745.1"/>
    <property type="molecule type" value="Genomic_DNA"/>
</dbReference>
<dbReference type="Proteomes" id="UP000027725">
    <property type="component" value="Unassembled WGS sequence"/>
</dbReference>
<name>A0A074TNN3_9RHOB</name>
<reference evidence="1 2" key="1">
    <citation type="submission" date="2014-03" db="EMBL/GenBank/DDBJ databases">
        <title>The draft genome sequence of Thioclava dalianensis DLFJ1-1.</title>
        <authorList>
            <person name="Lai Q."/>
            <person name="Shao Z."/>
        </authorList>
    </citation>
    <scope>NUCLEOTIDE SEQUENCE [LARGE SCALE GENOMIC DNA]</scope>
    <source>
        <strain evidence="1 2">DLFJ1-1</strain>
    </source>
</reference>
<gene>
    <name evidence="1" type="ORF">DL1_00025</name>
</gene>